<evidence type="ECO:0000256" key="2">
    <source>
        <dbReference type="SAM" id="SignalP"/>
    </source>
</evidence>
<evidence type="ECO:0000313" key="3">
    <source>
        <dbReference type="EMBL" id="GFG68717.1"/>
    </source>
</evidence>
<feature type="region of interest" description="Disordered" evidence="1">
    <location>
        <begin position="27"/>
        <end position="46"/>
    </location>
</feature>
<accession>A0A7I9XHA1</accession>
<sequence>MGSGQSAIRALASVTAVVTMLGLATACDSSTSDGPESATTATSASSATVRATPLTGFIEPDDGTRGTVTYQAELPQLRGGDAAVREMFNTEMRAALDRYLQPADDDTPVTVAPGILARDHRSEVSHIGTGAVAGVLVLNIYPDRAAHPYNVVATAVIDAHAARPLALTDLFTDPAAGLTAVVDGLKVEIADDELLAGQTPPQPVADQLADWVPAADGLVIYLPVAHVLGDYYPVTVGWDVLAGVLKPGMRETLTA</sequence>
<evidence type="ECO:0000313" key="4">
    <source>
        <dbReference type="Proteomes" id="UP000465263"/>
    </source>
</evidence>
<feature type="chain" id="PRO_5029636556" description="DUF3298 domain-containing protein" evidence="2">
    <location>
        <begin position="27"/>
        <end position="255"/>
    </location>
</feature>
<dbReference type="EMBL" id="BLKV01000001">
    <property type="protein sequence ID" value="GFG68717.1"/>
    <property type="molecule type" value="Genomic_DNA"/>
</dbReference>
<organism evidence="3 4">
    <name type="scientific">Mycolicibacter senuensis</name>
    <dbReference type="NCBI Taxonomy" id="386913"/>
    <lineage>
        <taxon>Bacteria</taxon>
        <taxon>Bacillati</taxon>
        <taxon>Actinomycetota</taxon>
        <taxon>Actinomycetes</taxon>
        <taxon>Mycobacteriales</taxon>
        <taxon>Mycobacteriaceae</taxon>
        <taxon>Mycolicibacter</taxon>
    </lineage>
</organism>
<reference evidence="3 4" key="1">
    <citation type="journal article" date="2019" name="Emerg. Microbes Infect.">
        <title>Comprehensive subspecies identification of 175 nontuberculous mycobacteria species based on 7547 genomic profiles.</title>
        <authorList>
            <person name="Matsumoto Y."/>
            <person name="Kinjo T."/>
            <person name="Motooka D."/>
            <person name="Nabeya D."/>
            <person name="Jung N."/>
            <person name="Uechi K."/>
            <person name="Horii T."/>
            <person name="Iida T."/>
            <person name="Fujita J."/>
            <person name="Nakamura S."/>
        </authorList>
    </citation>
    <scope>NUCLEOTIDE SEQUENCE [LARGE SCALE GENOMIC DNA]</scope>
    <source>
        <strain evidence="3 4">JCM 16017</strain>
    </source>
</reference>
<name>A0A7I9XHA1_9MYCO</name>
<evidence type="ECO:0008006" key="5">
    <source>
        <dbReference type="Google" id="ProtNLM"/>
    </source>
</evidence>
<protein>
    <recommendedName>
        <fullName evidence="5">DUF3298 domain-containing protein</fullName>
    </recommendedName>
</protein>
<feature type="compositionally biased region" description="Low complexity" evidence="1">
    <location>
        <begin position="37"/>
        <end position="46"/>
    </location>
</feature>
<dbReference type="Proteomes" id="UP000465263">
    <property type="component" value="Unassembled WGS sequence"/>
</dbReference>
<evidence type="ECO:0000256" key="1">
    <source>
        <dbReference type="SAM" id="MobiDB-lite"/>
    </source>
</evidence>
<keyword evidence="4" id="KW-1185">Reference proteome</keyword>
<keyword evidence="2" id="KW-0732">Signal</keyword>
<dbReference type="OrthoDB" id="4371734at2"/>
<feature type="signal peptide" evidence="2">
    <location>
        <begin position="1"/>
        <end position="26"/>
    </location>
</feature>
<dbReference type="AlphaFoldDB" id="A0A7I9XHA1"/>
<comment type="caution">
    <text evidence="3">The sequence shown here is derived from an EMBL/GenBank/DDBJ whole genome shotgun (WGS) entry which is preliminary data.</text>
</comment>
<gene>
    <name evidence="3" type="ORF">MSEN_04370</name>
</gene>
<proteinExistence type="predicted"/>
<dbReference type="RefSeq" id="WP_085085996.1">
    <property type="nucleotide sequence ID" value="NZ_BLKV01000001.1"/>
</dbReference>